<accession>A0A6S6XV47</accession>
<keyword evidence="4" id="KW-1185">Reference proteome</keyword>
<dbReference type="GO" id="GO:0043683">
    <property type="term" value="P:type IV pilus assembly"/>
    <property type="evidence" value="ECO:0007669"/>
    <property type="project" value="InterPro"/>
</dbReference>
<gene>
    <name evidence="3" type="ORF">DENOEST_0888</name>
</gene>
<proteinExistence type="predicted"/>
<keyword evidence="2" id="KW-0812">Transmembrane</keyword>
<evidence type="ECO:0000256" key="1">
    <source>
        <dbReference type="SAM" id="MobiDB-lite"/>
    </source>
</evidence>
<dbReference type="InterPro" id="IPR032092">
    <property type="entry name" value="PilW"/>
</dbReference>
<dbReference type="Proteomes" id="UP000515733">
    <property type="component" value="Chromosome"/>
</dbReference>
<evidence type="ECO:0000256" key="2">
    <source>
        <dbReference type="SAM" id="Phobius"/>
    </source>
</evidence>
<dbReference type="AlphaFoldDB" id="A0A6S6XV47"/>
<feature type="transmembrane region" description="Helical" evidence="2">
    <location>
        <begin position="6"/>
        <end position="25"/>
    </location>
</feature>
<protein>
    <recommendedName>
        <fullName evidence="5">Type IV pilus assembly protein PilW</fullName>
    </recommendedName>
</protein>
<feature type="compositionally biased region" description="Polar residues" evidence="1">
    <location>
        <begin position="265"/>
        <end position="275"/>
    </location>
</feature>
<name>A0A6S6XV47_9PROT</name>
<feature type="region of interest" description="Disordered" evidence="1">
    <location>
        <begin position="265"/>
        <end position="287"/>
    </location>
</feature>
<evidence type="ECO:0000313" key="4">
    <source>
        <dbReference type="Proteomes" id="UP000515733"/>
    </source>
</evidence>
<dbReference type="EMBL" id="LR778301">
    <property type="protein sequence ID" value="CAB1368053.1"/>
    <property type="molecule type" value="Genomic_DNA"/>
</dbReference>
<dbReference type="KEGG" id="doe:DENOEST_0888"/>
<evidence type="ECO:0008006" key="5">
    <source>
        <dbReference type="Google" id="ProtNLM"/>
    </source>
</evidence>
<evidence type="ECO:0000313" key="3">
    <source>
        <dbReference type="EMBL" id="CAB1368053.1"/>
    </source>
</evidence>
<keyword evidence="2" id="KW-0472">Membrane</keyword>
<dbReference type="Pfam" id="PF16074">
    <property type="entry name" value="PilW"/>
    <property type="match status" value="1"/>
</dbReference>
<sequence length="359" mass="38509">MIEMLIATVIGVIVLSGLTAMYVVASNKQRDFSKQAQQYENGRYGIEILAKDLQLAGFYGYYSSYTTPTSLPDPCYADTDTATYLAALGNPVYGYNAADKDTRATGFPVSCGTWLNDDNLQPGSDIIVLQRADTTDIRAAGTNTLAEDIYLHANAFSGAIQIGDGNAPPTLLNVKGSTASPVRKLHVHVYFVAPCSIPADDNATGLCTGNSDDDGRPIPTLKRLELTSDGTTRTMRIVPIAEGVEYLRIDWGLDTGNPFRDATVNSSGQQINSATRLPGDGTPDSYASNPATAAQFANAVAARISMLVRNPEISFHFTDKGQYTVGSLGTLGPFNDGYRRHAFAADVRLTNLSGRRENP</sequence>
<organism evidence="3 4">
    <name type="scientific">Denitratisoma oestradiolicum</name>
    <dbReference type="NCBI Taxonomy" id="311182"/>
    <lineage>
        <taxon>Bacteria</taxon>
        <taxon>Pseudomonadati</taxon>
        <taxon>Pseudomonadota</taxon>
        <taxon>Betaproteobacteria</taxon>
        <taxon>Nitrosomonadales</taxon>
        <taxon>Sterolibacteriaceae</taxon>
        <taxon>Denitratisoma</taxon>
    </lineage>
</organism>
<keyword evidence="2" id="KW-1133">Transmembrane helix</keyword>
<reference evidence="3 4" key="1">
    <citation type="submission" date="2020-03" db="EMBL/GenBank/DDBJ databases">
        <authorList>
            <consortium name="Genoscope - CEA"/>
            <person name="William W."/>
        </authorList>
    </citation>
    <scope>NUCLEOTIDE SEQUENCE [LARGE SCALE GENOMIC DNA]</scope>
    <source>
        <strain evidence="4">DSM 16959</strain>
    </source>
</reference>